<dbReference type="OrthoDB" id="10450728at2759"/>
<feature type="region of interest" description="Disordered" evidence="1">
    <location>
        <begin position="112"/>
        <end position="136"/>
    </location>
</feature>
<feature type="region of interest" description="Disordered" evidence="1">
    <location>
        <begin position="1"/>
        <end position="57"/>
    </location>
</feature>
<proteinExistence type="predicted"/>
<keyword evidence="3" id="KW-1185">Reference proteome</keyword>
<accession>A0A5N7CV75</accession>
<evidence type="ECO:0000313" key="3">
    <source>
        <dbReference type="Proteomes" id="UP000325579"/>
    </source>
</evidence>
<reference evidence="2 3" key="1">
    <citation type="submission" date="2019-04" db="EMBL/GenBank/DDBJ databases">
        <authorList>
            <consortium name="DOE Joint Genome Institute"/>
            <person name="Mondo S."/>
            <person name="Kjaerbolling I."/>
            <person name="Vesth T."/>
            <person name="Frisvad J.C."/>
            <person name="Nybo J.L."/>
            <person name="Theobald S."/>
            <person name="Kildgaard S."/>
            <person name="Isbrandt T."/>
            <person name="Kuo A."/>
            <person name="Sato A."/>
            <person name="Lyhne E.K."/>
            <person name="Kogle M.E."/>
            <person name="Wiebenga A."/>
            <person name="Kun R.S."/>
            <person name="Lubbers R.J."/>
            <person name="Makela M.R."/>
            <person name="Barry K."/>
            <person name="Chovatia M."/>
            <person name="Clum A."/>
            <person name="Daum C."/>
            <person name="Haridas S."/>
            <person name="He G."/>
            <person name="LaButti K."/>
            <person name="Lipzen A."/>
            <person name="Riley R."/>
            <person name="Salamov A."/>
            <person name="Simmons B.A."/>
            <person name="Magnuson J.K."/>
            <person name="Henrissat B."/>
            <person name="Mortensen U.H."/>
            <person name="Larsen T.O."/>
            <person name="Devries R.P."/>
            <person name="Grigoriev I.V."/>
            <person name="Machida M."/>
            <person name="Baker S.E."/>
            <person name="Andersen M.R."/>
            <person name="Cantor M.N."/>
            <person name="Hua S.X."/>
        </authorList>
    </citation>
    <scope>NUCLEOTIDE SEQUENCE [LARGE SCALE GENOMIC DNA]</scope>
    <source>
        <strain evidence="2 3">CBS 119388</strain>
    </source>
</reference>
<dbReference type="EMBL" id="ML736867">
    <property type="protein sequence ID" value="KAE8398105.1"/>
    <property type="molecule type" value="Genomic_DNA"/>
</dbReference>
<dbReference type="AlphaFoldDB" id="A0A5N7CV75"/>
<feature type="compositionally biased region" description="Polar residues" evidence="1">
    <location>
        <begin position="1"/>
        <end position="10"/>
    </location>
</feature>
<evidence type="ECO:0000256" key="1">
    <source>
        <dbReference type="SAM" id="MobiDB-lite"/>
    </source>
</evidence>
<dbReference type="Proteomes" id="UP000325579">
    <property type="component" value="Unassembled WGS sequence"/>
</dbReference>
<gene>
    <name evidence="2" type="ORF">BDV37DRAFT_288816</name>
</gene>
<organism evidence="2 3">
    <name type="scientific">Aspergillus pseudonomiae</name>
    <dbReference type="NCBI Taxonomy" id="1506151"/>
    <lineage>
        <taxon>Eukaryota</taxon>
        <taxon>Fungi</taxon>
        <taxon>Dikarya</taxon>
        <taxon>Ascomycota</taxon>
        <taxon>Pezizomycotina</taxon>
        <taxon>Eurotiomycetes</taxon>
        <taxon>Eurotiomycetidae</taxon>
        <taxon>Eurotiales</taxon>
        <taxon>Aspergillaceae</taxon>
        <taxon>Aspergillus</taxon>
        <taxon>Aspergillus subgen. Circumdati</taxon>
    </lineage>
</organism>
<dbReference type="GeneID" id="43673022"/>
<name>A0A5N7CV75_9EURO</name>
<dbReference type="RefSeq" id="XP_031935424.1">
    <property type="nucleotide sequence ID" value="XM_032088331.1"/>
</dbReference>
<protein>
    <submittedName>
        <fullName evidence="2">Uncharacterized protein</fullName>
    </submittedName>
</protein>
<feature type="compositionally biased region" description="Basic and acidic residues" evidence="1">
    <location>
        <begin position="112"/>
        <end position="124"/>
    </location>
</feature>
<sequence length="162" mass="17882">MTSHTPNQARLPSFNKDPGHVPHSIKVPKAPIASASSGRKQESARARTGGSGIRDDAGVDLCGCASEHLASRYFCPAISSTSNRSTLPESTRKDIIDHLRVTEEERRLFHSWRESATHPSEASKHRARPATEDISPSSEDILHNLRVTDEERHFLQGLRGNI</sequence>
<evidence type="ECO:0000313" key="2">
    <source>
        <dbReference type="EMBL" id="KAE8398105.1"/>
    </source>
</evidence>